<name>A0A2U1T490_9CORY</name>
<dbReference type="KEGG" id="cyz:C3B44_08570"/>
<organism evidence="2 3">
    <name type="scientific">Corynebacterium yudongzhengii</name>
    <dbReference type="NCBI Taxonomy" id="2080740"/>
    <lineage>
        <taxon>Bacteria</taxon>
        <taxon>Bacillati</taxon>
        <taxon>Actinomycetota</taxon>
        <taxon>Actinomycetes</taxon>
        <taxon>Mycobacteriales</taxon>
        <taxon>Corynebacteriaceae</taxon>
        <taxon>Corynebacterium</taxon>
    </lineage>
</organism>
<gene>
    <name evidence="2" type="ORF">DF222_10705</name>
</gene>
<sequence length="110" mass="11261">MLIYSLIVSSVGVFLLAVAPGPVMLAACWVTATLACQGVQTCVNVLVLNNPRGSAFLSTVQAFRFFGISATPAVLIPVFGYSVAGAFLLPAVVVLVTLGIYGAAKARGTV</sequence>
<dbReference type="AlphaFoldDB" id="A0A2U1T490"/>
<evidence type="ECO:0000313" key="2">
    <source>
        <dbReference type="EMBL" id="PWC00814.1"/>
    </source>
</evidence>
<keyword evidence="3" id="KW-1185">Reference proteome</keyword>
<keyword evidence="1" id="KW-0812">Transmembrane</keyword>
<keyword evidence="1" id="KW-1133">Transmembrane helix</keyword>
<dbReference type="EMBL" id="QEEZ01000030">
    <property type="protein sequence ID" value="PWC00814.1"/>
    <property type="molecule type" value="Genomic_DNA"/>
</dbReference>
<protein>
    <recommendedName>
        <fullName evidence="4">MFS transporter</fullName>
    </recommendedName>
</protein>
<evidence type="ECO:0008006" key="4">
    <source>
        <dbReference type="Google" id="ProtNLM"/>
    </source>
</evidence>
<reference evidence="3" key="1">
    <citation type="submission" date="2018-04" db="EMBL/GenBank/DDBJ databases">
        <authorList>
            <person name="Liu S."/>
            <person name="Wang Z."/>
            <person name="Li J."/>
        </authorList>
    </citation>
    <scope>NUCLEOTIDE SEQUENCE [LARGE SCALE GENOMIC DNA]</scope>
    <source>
        <strain evidence="3">2189</strain>
    </source>
</reference>
<evidence type="ECO:0000313" key="3">
    <source>
        <dbReference type="Proteomes" id="UP000244989"/>
    </source>
</evidence>
<dbReference type="RefSeq" id="WP_108432011.1">
    <property type="nucleotide sequence ID" value="NZ_CP026947.1"/>
</dbReference>
<evidence type="ECO:0000256" key="1">
    <source>
        <dbReference type="SAM" id="Phobius"/>
    </source>
</evidence>
<comment type="caution">
    <text evidence="2">The sequence shown here is derived from an EMBL/GenBank/DDBJ whole genome shotgun (WGS) entry which is preliminary data.</text>
</comment>
<accession>A0A2U1T490</accession>
<feature type="transmembrane region" description="Helical" evidence="1">
    <location>
        <begin position="79"/>
        <end position="104"/>
    </location>
</feature>
<proteinExistence type="predicted"/>
<dbReference type="Proteomes" id="UP000244989">
    <property type="component" value="Unassembled WGS sequence"/>
</dbReference>
<dbReference type="OrthoDB" id="5241931at2"/>
<keyword evidence="1" id="KW-0472">Membrane</keyword>